<dbReference type="SUPFAM" id="SSF81901">
    <property type="entry name" value="HCP-like"/>
    <property type="match status" value="1"/>
</dbReference>
<dbReference type="Gene3D" id="1.25.40.10">
    <property type="entry name" value="Tetratricopeptide repeat domain"/>
    <property type="match status" value="1"/>
</dbReference>
<dbReference type="InterPro" id="IPR001245">
    <property type="entry name" value="Ser-Thr/Tyr_kinase_cat_dom"/>
</dbReference>
<comment type="caution">
    <text evidence="4">The sequence shown here is derived from an EMBL/GenBank/DDBJ whole genome shotgun (WGS) entry which is preliminary data.</text>
</comment>
<sequence length="671" mass="76201">MICDFVVDLNKFNIIKFLGEGAFGRVYLIEEKTTKELFSAKITKYQIKSTLEQKSFFTELVAYSKVKYPSILALIGFNMNNFKEESFPTLITEYMPNGSLDCFLKKNPYLTPAKKYIILYGIAKGMNHLHSQKIIHRDLKPGNVLLDENLYPHICDFGESKILDLASSTSMLAESYSGTPLYMAPEIFKEDPYTEKVDVFSFSIMAYEIITGQFPYPGFKTIYKLQNAVKNGKRPDLTIIENEYVKMLLIKCWSNDPKERPAFSQIVENIKSDEFINGIGISDRNEKLEIEKYSCLFNKGLPPLNNRSNKITIEVSKKANEEKPSTKKSELISLKKNAESSPPKSKPEVNEPKIKPTQCSPRPKARIKETNENLSNIKREESSPDNKSSDAYKTDSASNKYVDQEQIKRAQQTKIQADEGNVDSMNKYGLMLIRGDGVTVNLYEATRYFKMAADKEDSNGLFYYGKMLDRGSGVKVNKEEAARYYKMAADKGNANAMVRYGIMLGTGEGIPVNKAEATRYFKMLADKGDANGMYNYGVMLGTGEGTLANKEEAARYYKMAADKGHVNAMYNYAFVLEKYKELQGNKEEISRYYKMAADKGDVAAMYCYGKSISVGEESNKYIKMAADRGYKNAMIMYSFNLFFGIGIQKNEEESDRYSKMIDELEENDNNK</sequence>
<dbReference type="PROSITE" id="PS00108">
    <property type="entry name" value="PROTEIN_KINASE_ST"/>
    <property type="match status" value="1"/>
</dbReference>
<evidence type="ECO:0000313" key="4">
    <source>
        <dbReference type="EMBL" id="KAK8838689.1"/>
    </source>
</evidence>
<dbReference type="SUPFAM" id="SSF56112">
    <property type="entry name" value="Protein kinase-like (PK-like)"/>
    <property type="match status" value="1"/>
</dbReference>
<dbReference type="EMBL" id="JAPFFF010000054">
    <property type="protein sequence ID" value="KAK8838689.1"/>
    <property type="molecule type" value="Genomic_DNA"/>
</dbReference>
<dbReference type="InterPro" id="IPR008271">
    <property type="entry name" value="Ser/Thr_kinase_AS"/>
</dbReference>
<dbReference type="InterPro" id="IPR006597">
    <property type="entry name" value="Sel1-like"/>
</dbReference>
<evidence type="ECO:0000256" key="1">
    <source>
        <dbReference type="ARBA" id="ARBA00038101"/>
    </source>
</evidence>
<evidence type="ECO:0000259" key="3">
    <source>
        <dbReference type="PROSITE" id="PS50011"/>
    </source>
</evidence>
<feature type="domain" description="Protein kinase" evidence="3">
    <location>
        <begin position="12"/>
        <end position="276"/>
    </location>
</feature>
<dbReference type="SMART" id="SM00671">
    <property type="entry name" value="SEL1"/>
    <property type="match status" value="5"/>
</dbReference>
<dbReference type="InterPro" id="IPR011990">
    <property type="entry name" value="TPR-like_helical_dom_sf"/>
</dbReference>
<dbReference type="InterPro" id="IPR011009">
    <property type="entry name" value="Kinase-like_dom_sf"/>
</dbReference>
<evidence type="ECO:0000256" key="2">
    <source>
        <dbReference type="SAM" id="MobiDB-lite"/>
    </source>
</evidence>
<dbReference type="Gene3D" id="1.10.510.10">
    <property type="entry name" value="Transferase(Phosphotransferase) domain 1"/>
    <property type="match status" value="1"/>
</dbReference>
<dbReference type="Pfam" id="PF00069">
    <property type="entry name" value="Pkinase"/>
    <property type="match status" value="1"/>
</dbReference>
<dbReference type="PROSITE" id="PS50011">
    <property type="entry name" value="PROTEIN_KINASE_DOM"/>
    <property type="match status" value="1"/>
</dbReference>
<evidence type="ECO:0000313" key="5">
    <source>
        <dbReference type="Proteomes" id="UP001470230"/>
    </source>
</evidence>
<keyword evidence="5" id="KW-1185">Reference proteome</keyword>
<dbReference type="SMART" id="SM00220">
    <property type="entry name" value="S_TKc"/>
    <property type="match status" value="1"/>
</dbReference>
<name>A0ABR2GXM7_9EUKA</name>
<accession>A0ABR2GXM7</accession>
<dbReference type="InterPro" id="IPR000719">
    <property type="entry name" value="Prot_kinase_dom"/>
</dbReference>
<gene>
    <name evidence="4" type="ORF">M9Y10_032727</name>
</gene>
<dbReference type="InterPro" id="IPR050767">
    <property type="entry name" value="Sel1_AlgK"/>
</dbReference>
<dbReference type="PANTHER" id="PTHR11102">
    <property type="entry name" value="SEL-1-LIKE PROTEIN"/>
    <property type="match status" value="1"/>
</dbReference>
<reference evidence="4 5" key="1">
    <citation type="submission" date="2024-04" db="EMBL/GenBank/DDBJ databases">
        <title>Tritrichomonas musculus Genome.</title>
        <authorList>
            <person name="Alves-Ferreira E."/>
            <person name="Grigg M."/>
            <person name="Lorenzi H."/>
            <person name="Galac M."/>
        </authorList>
    </citation>
    <scope>NUCLEOTIDE SEQUENCE [LARGE SCALE GENOMIC DNA]</scope>
    <source>
        <strain evidence="4 5">EAF2021</strain>
    </source>
</reference>
<dbReference type="PANTHER" id="PTHR11102:SF160">
    <property type="entry name" value="ERAD-ASSOCIATED E3 UBIQUITIN-PROTEIN LIGASE COMPONENT HRD3"/>
    <property type="match status" value="1"/>
</dbReference>
<feature type="compositionally biased region" description="Basic and acidic residues" evidence="2">
    <location>
        <begin position="366"/>
        <end position="393"/>
    </location>
</feature>
<dbReference type="PRINTS" id="PR00109">
    <property type="entry name" value="TYRKINASE"/>
</dbReference>
<comment type="similarity">
    <text evidence="1">Belongs to the sel-1 family.</text>
</comment>
<dbReference type="Proteomes" id="UP001470230">
    <property type="component" value="Unassembled WGS sequence"/>
</dbReference>
<protein>
    <recommendedName>
        <fullName evidence="3">Protein kinase domain-containing protein</fullName>
    </recommendedName>
</protein>
<feature type="compositionally biased region" description="Basic and acidic residues" evidence="2">
    <location>
        <begin position="315"/>
        <end position="330"/>
    </location>
</feature>
<feature type="compositionally biased region" description="Basic and acidic residues" evidence="2">
    <location>
        <begin position="345"/>
        <end position="354"/>
    </location>
</feature>
<dbReference type="Pfam" id="PF08238">
    <property type="entry name" value="Sel1"/>
    <property type="match status" value="7"/>
</dbReference>
<organism evidence="4 5">
    <name type="scientific">Tritrichomonas musculus</name>
    <dbReference type="NCBI Taxonomy" id="1915356"/>
    <lineage>
        <taxon>Eukaryota</taxon>
        <taxon>Metamonada</taxon>
        <taxon>Parabasalia</taxon>
        <taxon>Tritrichomonadida</taxon>
        <taxon>Tritrichomonadidae</taxon>
        <taxon>Tritrichomonas</taxon>
    </lineage>
</organism>
<feature type="region of interest" description="Disordered" evidence="2">
    <location>
        <begin position="315"/>
        <end position="416"/>
    </location>
</feature>
<proteinExistence type="inferred from homology"/>